<feature type="signal peptide" evidence="1">
    <location>
        <begin position="1"/>
        <end position="33"/>
    </location>
</feature>
<comment type="caution">
    <text evidence="2">The sequence shown here is derived from an EMBL/GenBank/DDBJ whole genome shotgun (WGS) entry which is preliminary data.</text>
</comment>
<evidence type="ECO:0000313" key="2">
    <source>
        <dbReference type="EMBL" id="GCE03657.1"/>
    </source>
</evidence>
<dbReference type="Proteomes" id="UP000287224">
    <property type="component" value="Unassembled WGS sequence"/>
</dbReference>
<organism evidence="2 3">
    <name type="scientific">Dictyobacter aurantiacus</name>
    <dbReference type="NCBI Taxonomy" id="1936993"/>
    <lineage>
        <taxon>Bacteria</taxon>
        <taxon>Bacillati</taxon>
        <taxon>Chloroflexota</taxon>
        <taxon>Ktedonobacteria</taxon>
        <taxon>Ktedonobacterales</taxon>
        <taxon>Dictyobacteraceae</taxon>
        <taxon>Dictyobacter</taxon>
    </lineage>
</organism>
<name>A0A401Z9W9_9CHLR</name>
<proteinExistence type="predicted"/>
<dbReference type="EMBL" id="BIFQ01000001">
    <property type="protein sequence ID" value="GCE03657.1"/>
    <property type="molecule type" value="Genomic_DNA"/>
</dbReference>
<evidence type="ECO:0000313" key="3">
    <source>
        <dbReference type="Proteomes" id="UP000287224"/>
    </source>
</evidence>
<keyword evidence="3" id="KW-1185">Reference proteome</keyword>
<dbReference type="AlphaFoldDB" id="A0A401Z9W9"/>
<dbReference type="RefSeq" id="WP_126594905.1">
    <property type="nucleotide sequence ID" value="NZ_BIFQ01000001.1"/>
</dbReference>
<reference evidence="3" key="1">
    <citation type="submission" date="2018-12" db="EMBL/GenBank/DDBJ databases">
        <title>Tengunoibacter tsumagoiensis gen. nov., sp. nov., Dictyobacter kobayashii sp. nov., D. alpinus sp. nov., and D. joshuensis sp. nov. and description of Dictyobacteraceae fam. nov. within the order Ktedonobacterales isolated from Tengu-no-mugimeshi.</title>
        <authorList>
            <person name="Wang C.M."/>
            <person name="Zheng Y."/>
            <person name="Sakai Y."/>
            <person name="Toyoda A."/>
            <person name="Minakuchi Y."/>
            <person name="Abe K."/>
            <person name="Yokota A."/>
            <person name="Yabe S."/>
        </authorList>
    </citation>
    <scope>NUCLEOTIDE SEQUENCE [LARGE SCALE GENOMIC DNA]</scope>
    <source>
        <strain evidence="3">S-27</strain>
    </source>
</reference>
<keyword evidence="1" id="KW-0732">Signal</keyword>
<feature type="chain" id="PRO_5019054276" evidence="1">
    <location>
        <begin position="34"/>
        <end position="162"/>
    </location>
</feature>
<evidence type="ECO:0000256" key="1">
    <source>
        <dbReference type="SAM" id="SignalP"/>
    </source>
</evidence>
<gene>
    <name evidence="2" type="ORF">KDAU_09860</name>
</gene>
<accession>A0A401Z9W9</accession>
<protein>
    <submittedName>
        <fullName evidence="2">Uncharacterized protein</fullName>
    </submittedName>
</protein>
<sequence length="162" mass="16571">MFSMNRSRMLSIAFMLCLVAGFAGLPAQASAHAASPQLMAIQSGYRLSHSYFLQNSVLVSDPATPPTAMGQTTAKTTVLGGQGTIAAKTTNGGYVACNANAHIVGGGYALLDKDGKPTTIKDVFVLASSPSKAKDGTDTWAVAVNNGTASPITVAIYAICIA</sequence>